<evidence type="ECO:0000259" key="6">
    <source>
        <dbReference type="Pfam" id="PF25757"/>
    </source>
</evidence>
<comment type="similarity">
    <text evidence="1">Belongs to the CAND family.</text>
</comment>
<dbReference type="InterPro" id="IPR016024">
    <property type="entry name" value="ARM-type_fold"/>
</dbReference>
<dbReference type="Gene3D" id="1.25.10.10">
    <property type="entry name" value="Leucine-rich Repeat Variant"/>
    <property type="match status" value="1"/>
</dbReference>
<dbReference type="InterPro" id="IPR039852">
    <property type="entry name" value="CAND1/CAND2"/>
</dbReference>
<feature type="repeat" description="HEAT" evidence="4">
    <location>
        <begin position="52"/>
        <end position="90"/>
    </location>
</feature>
<gene>
    <name evidence="7" type="ORF">BCV72DRAFT_319326</name>
</gene>
<accession>A0A1X0QQR0</accession>
<feature type="domain" description="TATA-binding protein interacting (TIP20)" evidence="5">
    <location>
        <begin position="1089"/>
        <end position="1269"/>
    </location>
</feature>
<dbReference type="Proteomes" id="UP000242414">
    <property type="component" value="Unassembled WGS sequence"/>
</dbReference>
<dbReference type="GO" id="GO:0010265">
    <property type="term" value="P:SCF complex assembly"/>
    <property type="evidence" value="ECO:0007669"/>
    <property type="project" value="InterPro"/>
</dbReference>
<feature type="domain" description="Dynein axonemal assembly factor 5 TPR repeats" evidence="6">
    <location>
        <begin position="19"/>
        <end position="223"/>
    </location>
</feature>
<keyword evidence="3" id="KW-0833">Ubl conjugation pathway</keyword>
<evidence type="ECO:0000256" key="3">
    <source>
        <dbReference type="ARBA" id="ARBA00022786"/>
    </source>
</evidence>
<evidence type="ECO:0000256" key="4">
    <source>
        <dbReference type="PROSITE-ProRule" id="PRU00103"/>
    </source>
</evidence>
<dbReference type="EMBL" id="KV922074">
    <property type="protein sequence ID" value="ORE02084.1"/>
    <property type="molecule type" value="Genomic_DNA"/>
</dbReference>
<dbReference type="Pfam" id="PF25757">
    <property type="entry name" value="TPR_DNAAF5"/>
    <property type="match status" value="1"/>
</dbReference>
<dbReference type="InterPro" id="IPR013932">
    <property type="entry name" value="TATA-bd_TIP120"/>
</dbReference>
<dbReference type="InterPro" id="IPR057978">
    <property type="entry name" value="TPR_DAAF5"/>
</dbReference>
<dbReference type="Pfam" id="PF08623">
    <property type="entry name" value="TIP120"/>
    <property type="match status" value="1"/>
</dbReference>
<dbReference type="PROSITE" id="PS50077">
    <property type="entry name" value="HEAT_REPEAT"/>
    <property type="match status" value="1"/>
</dbReference>
<dbReference type="InterPro" id="IPR011989">
    <property type="entry name" value="ARM-like"/>
</dbReference>
<dbReference type="OrthoDB" id="6260732at2759"/>
<organism evidence="7">
    <name type="scientific">Rhizopus microsporus var. microsporus</name>
    <dbReference type="NCBI Taxonomy" id="86635"/>
    <lineage>
        <taxon>Eukaryota</taxon>
        <taxon>Fungi</taxon>
        <taxon>Fungi incertae sedis</taxon>
        <taxon>Mucoromycota</taxon>
        <taxon>Mucoromycotina</taxon>
        <taxon>Mucoromycetes</taxon>
        <taxon>Mucorales</taxon>
        <taxon>Mucorineae</taxon>
        <taxon>Rhizopodaceae</taxon>
        <taxon>Rhizopus</taxon>
    </lineage>
</organism>
<dbReference type="InterPro" id="IPR021133">
    <property type="entry name" value="HEAT_type_2"/>
</dbReference>
<reference evidence="7" key="1">
    <citation type="journal article" date="2016" name="Proc. Natl. Acad. Sci. U.S.A.">
        <title>Lipid metabolic changes in an early divergent fungus govern the establishment of a mutualistic symbiosis with endobacteria.</title>
        <authorList>
            <person name="Lastovetsky O.A."/>
            <person name="Gaspar M.L."/>
            <person name="Mondo S.J."/>
            <person name="LaButti K.M."/>
            <person name="Sandor L."/>
            <person name="Grigoriev I.V."/>
            <person name="Henry S.A."/>
            <person name="Pawlowska T.E."/>
        </authorList>
    </citation>
    <scope>NUCLEOTIDE SEQUENCE [LARGE SCALE GENOMIC DNA]</scope>
    <source>
        <strain evidence="7">ATCC 52814</strain>
    </source>
</reference>
<name>A0A1X0QQR0_RHIZD</name>
<evidence type="ECO:0000313" key="7">
    <source>
        <dbReference type="EMBL" id="ORE02084.1"/>
    </source>
</evidence>
<dbReference type="VEuPathDB" id="FungiDB:BCV72DRAFT_319326"/>
<dbReference type="SUPFAM" id="SSF48371">
    <property type="entry name" value="ARM repeat"/>
    <property type="match status" value="1"/>
</dbReference>
<dbReference type="Pfam" id="PF25782">
    <property type="entry name" value="TPR_CAND1"/>
    <property type="match status" value="1"/>
</dbReference>
<evidence type="ECO:0000256" key="2">
    <source>
        <dbReference type="ARBA" id="ARBA00022737"/>
    </source>
</evidence>
<keyword evidence="2" id="KW-0677">Repeat</keyword>
<protein>
    <submittedName>
        <fullName evidence="7">TIP120-domain-containing protein</fullName>
    </submittedName>
</protein>
<evidence type="ECO:0000259" key="5">
    <source>
        <dbReference type="Pfam" id="PF08623"/>
    </source>
</evidence>
<sequence>MSATGTNAYIVTNLLEKMNNQDRDFRYMALNDLMNELQKDSFILESSIESKVVKGVLQLLNDKNSEVQNLAVKCLGPLVKQIREEQLFELIDRLDEYTTQTGSEELRGIASVSLKTVIAEINQHQGGRVCARIIPKLLRNIQSENTTYEMEMDTLDIIAEMLTRFGTQISLENQAEVQNALLFSLNHQRPAIRKRATVAIGYLVIHTNDSLFQQLVTYLLEGLQSNTQAGDKQRTFVQCTGVLSRYSAVRLGKQLNEFVPIIIACTKKSDDDDELREICLQALESFVYRCPTEVSPFVNEIIQLALEYIKYDPNFAGGDDDEDEFEAEDENMDADEDDEFDDIADYSDDDDDMSWKVRRSSSKLLCAIIETRLDMLQQMYELVAPVLISRFKEREDTVRIDVLQTFIALLRQTNASEKSGEGHETANKAGSLNLDGISLLPPKCAALSSHVPRLCRALAKQAESKSTETRQVCFQLLRELVVVLHGGLETQMELFIPIVSSSLSSTLTDQHQMASSSNIKIEALSFLGVFFRKHAPEAIHLYCSKLFSLIMQSFADKYYKITSEAFLVCMEFIKVVRPIYYISESKQYDIRDIDQDHVPFIKQIYATVLQVLGTSDADQEVKEKSIVCLGVLLVQVGDILQSEQQEAFNVLLERLRNEVTRLISIRTLAVIAQSPIVAGDEFQKCVVTAVDEVTLLLRKNNRSLRIASLECLCSLLFRHGEYVQEKSLRNLLNEVRPLVSDTDLHLLPLALRTVEAILAKHPESINSVKAYILPTLFQLIQSPLLQGSSLNSLLNLLAALAKASPSDYQYFVKGLVDPLLAAKKSNVQAGSASAVTNKQAASTVAQCVAVLAANTSESNRNETITNFQSYILDPSANESVKYLSLLTLGELGRRINLSEFNNIDQQVIDLFGAQSEEVKFAAAFALGNICVGNIPKYLPMIIGQIKDQPKKRYLLLHALKEIIARYSETSISLKDDADQIWALLLENSQAEQEEGTRTVVAECLGKLALSEPSKFLPQLEENMSSSSVQLRAAVTTAVKYAVVDPSVEYIQYLKPIISMFLQLLEDTDLNVRRLTLLTINSAALRKPYLIRDVLPNLIPLLFQETVVREELIHTVEMGPFKHKVDDGLEIRKAAYECLYTLLSNSLDKIDTHSFLERVTAGLTDQHDVRMLAYLMLIRLSKVAPTTVIQKLDDLVDPLKVTLDFKMRSNAVKQEVEKNQELIRADLRCIYALSPLCDGSKTLISALLIFCSNLTPLDVSPRFYQFINEVKTGPLATEFRSIADEAESREYRVSDYMDLS</sequence>
<proteinExistence type="inferred from homology"/>
<evidence type="ECO:0000256" key="1">
    <source>
        <dbReference type="ARBA" id="ARBA00007657"/>
    </source>
</evidence>
<dbReference type="PANTHER" id="PTHR12696">
    <property type="entry name" value="TIP120"/>
    <property type="match status" value="1"/>
</dbReference>